<keyword evidence="4 8" id="KW-0540">Nuclease</keyword>
<comment type="similarity">
    <text evidence="8">Belongs to the RNR ribonuclease family. RNase R subfamily.</text>
</comment>
<dbReference type="InterPro" id="IPR040476">
    <property type="entry name" value="CSD2"/>
</dbReference>
<dbReference type="PANTHER" id="PTHR23355:SF9">
    <property type="entry name" value="DIS3-LIKE EXONUCLEASE 2"/>
    <property type="match status" value="1"/>
</dbReference>
<evidence type="ECO:0000259" key="9">
    <source>
        <dbReference type="PROSITE" id="PS50126"/>
    </source>
</evidence>
<evidence type="ECO:0000256" key="1">
    <source>
        <dbReference type="ARBA" id="ARBA00001849"/>
    </source>
</evidence>
<keyword evidence="5 8" id="KW-0378">Hydrolase</keyword>
<dbReference type="InterPro" id="IPR011129">
    <property type="entry name" value="CSD"/>
</dbReference>
<dbReference type="RefSeq" id="WP_271338582.1">
    <property type="nucleotide sequence ID" value="NZ_JAMZNK010000072.1"/>
</dbReference>
<dbReference type="SMART" id="SM00955">
    <property type="entry name" value="RNB"/>
    <property type="match status" value="1"/>
</dbReference>
<dbReference type="Pfam" id="PF08206">
    <property type="entry name" value="OB_RNB"/>
    <property type="match status" value="1"/>
</dbReference>
<organism evidence="10 11">
    <name type="scientific">Flavobacterium azizsancarii</name>
    <dbReference type="NCBI Taxonomy" id="2961580"/>
    <lineage>
        <taxon>Bacteria</taxon>
        <taxon>Pseudomonadati</taxon>
        <taxon>Bacteroidota</taxon>
        <taxon>Flavobacteriia</taxon>
        <taxon>Flavobacteriales</taxon>
        <taxon>Flavobacteriaceae</taxon>
        <taxon>Flavobacterium</taxon>
    </lineage>
</organism>
<dbReference type="SMART" id="SM00357">
    <property type="entry name" value="CSP"/>
    <property type="match status" value="2"/>
</dbReference>
<dbReference type="InterPro" id="IPR004476">
    <property type="entry name" value="RNase_II/RNase_R"/>
</dbReference>
<dbReference type="InterPro" id="IPR012340">
    <property type="entry name" value="NA-bd_OB-fold"/>
</dbReference>
<accession>A0ABT4WJE2</accession>
<evidence type="ECO:0000256" key="8">
    <source>
        <dbReference type="HAMAP-Rule" id="MF_01895"/>
    </source>
</evidence>
<keyword evidence="7 8" id="KW-0694">RNA-binding</keyword>
<dbReference type="NCBIfam" id="TIGR00358">
    <property type="entry name" value="3_prime_RNase"/>
    <property type="match status" value="1"/>
</dbReference>
<dbReference type="Pfam" id="PF00575">
    <property type="entry name" value="S1"/>
    <property type="match status" value="1"/>
</dbReference>
<dbReference type="NCBIfam" id="TIGR02063">
    <property type="entry name" value="RNase_R"/>
    <property type="match status" value="1"/>
</dbReference>
<evidence type="ECO:0000256" key="3">
    <source>
        <dbReference type="ARBA" id="ARBA00022490"/>
    </source>
</evidence>
<dbReference type="Proteomes" id="UP001212170">
    <property type="component" value="Unassembled WGS sequence"/>
</dbReference>
<dbReference type="HAMAP" id="MF_01895">
    <property type="entry name" value="RNase_R"/>
    <property type="match status" value="1"/>
</dbReference>
<comment type="subcellular location">
    <subcellularLocation>
        <location evidence="2 8">Cytoplasm</location>
    </subcellularLocation>
</comment>
<gene>
    <name evidence="8 10" type="primary">rnr</name>
    <name evidence="10" type="ORF">NJT12_23650</name>
</gene>
<evidence type="ECO:0000256" key="5">
    <source>
        <dbReference type="ARBA" id="ARBA00022801"/>
    </source>
</evidence>
<evidence type="ECO:0000313" key="11">
    <source>
        <dbReference type="Proteomes" id="UP001212170"/>
    </source>
</evidence>
<keyword evidence="11" id="KW-1185">Reference proteome</keyword>
<evidence type="ECO:0000256" key="4">
    <source>
        <dbReference type="ARBA" id="ARBA00022722"/>
    </source>
</evidence>
<proteinExistence type="inferred from homology"/>
<dbReference type="InterPro" id="IPR001900">
    <property type="entry name" value="RNase_II/R"/>
</dbReference>
<evidence type="ECO:0000313" key="10">
    <source>
        <dbReference type="EMBL" id="MDA6072620.1"/>
    </source>
</evidence>
<keyword evidence="3 8" id="KW-0963">Cytoplasm</keyword>
<dbReference type="InterPro" id="IPR022966">
    <property type="entry name" value="RNase_II/R_CS"/>
</dbReference>
<dbReference type="CDD" id="cd04471">
    <property type="entry name" value="S1_RNase_R"/>
    <property type="match status" value="1"/>
</dbReference>
<dbReference type="PANTHER" id="PTHR23355">
    <property type="entry name" value="RIBONUCLEASE"/>
    <property type="match status" value="1"/>
</dbReference>
<protein>
    <recommendedName>
        <fullName evidence="8">Ribonuclease R</fullName>
        <shortName evidence="8">RNase R</shortName>
        <ecNumber evidence="8">3.1.13.1</ecNumber>
    </recommendedName>
</protein>
<comment type="caution">
    <text evidence="10">The sequence shown here is derived from an EMBL/GenBank/DDBJ whole genome shotgun (WGS) entry which is preliminary data.</text>
</comment>
<keyword evidence="6 8" id="KW-0269">Exonuclease</keyword>
<evidence type="ECO:0000256" key="6">
    <source>
        <dbReference type="ARBA" id="ARBA00022839"/>
    </source>
</evidence>
<dbReference type="PROSITE" id="PS50126">
    <property type="entry name" value="S1"/>
    <property type="match status" value="1"/>
</dbReference>
<dbReference type="InterPro" id="IPR011805">
    <property type="entry name" value="RNase_R"/>
</dbReference>
<dbReference type="Pfam" id="PF00773">
    <property type="entry name" value="RNB"/>
    <property type="match status" value="1"/>
</dbReference>
<dbReference type="Gene3D" id="2.40.50.140">
    <property type="entry name" value="Nucleic acid-binding proteins"/>
    <property type="match status" value="3"/>
</dbReference>
<evidence type="ECO:0000256" key="2">
    <source>
        <dbReference type="ARBA" id="ARBA00004496"/>
    </source>
</evidence>
<name>A0ABT4WJE2_9FLAO</name>
<dbReference type="EC" id="3.1.13.1" evidence="8"/>
<comment type="function">
    <text evidence="8">3'-5' exoribonuclease that releases 5'-nucleoside monophosphates and is involved in maturation of structured RNAs.</text>
</comment>
<dbReference type="Pfam" id="PF17876">
    <property type="entry name" value="CSD2"/>
    <property type="match status" value="1"/>
</dbReference>
<comment type="catalytic activity">
    <reaction evidence="1 8">
        <text>Exonucleolytic cleavage in the 3'- to 5'-direction to yield nucleoside 5'-phosphates.</text>
        <dbReference type="EC" id="3.1.13.1"/>
    </reaction>
</comment>
<dbReference type="InterPro" id="IPR013223">
    <property type="entry name" value="RNase_B_OB_dom"/>
</dbReference>
<feature type="domain" description="S1 motif" evidence="9">
    <location>
        <begin position="641"/>
        <end position="722"/>
    </location>
</feature>
<sequence length="726" mass="83258">MSKKIRKPIKKETDLSSKIIKILSQSPNKAFNYKQIGAKLELDDTKSRNQIIKDLKILAASKKIIESEPGKYLVKAESQDYYEGTIDMTSRKTAYFICPDFSEDVFIPTNNLNRALDKDKVKVYVYNRRKGKRPEGEVIEVVERNKTEFVGVIDIQANFAFVSTANPKMYTDIFIPKDKIGEAENGDVVLVNIEDWPKRADSPFGSVLRVLGKPGEHNTEIHAILAEYGLPSDFPVEVEVFAQKIDTSIQESEIAKRRDMRDTLTFTIDPKDAKDFDDALSFKKLENGNYEIGIHIADVSYYLEEGTILDDEAYQRATSVYLVDRVVPMLPEVLSNFACSLRPNEEKYTFSAIFEVSENAQVINQWFGRTVIYSDQRFAYEEAQYIIETKDSTIPLDISITGESYVVSDEITQATLKLDELAKILRKKRMANGAISFDKVEVKFNLDEQGEPEGVYFKVSKDANHLIEEFMLLANRKVAEYIGKQKKTFIYRIHDEPNEDKLIAMQTVIAKFGYKIDFRNKGDISKSLNALMEEANGKKEQNLIDTLAIRSMSKAKYSTENIGHYGLAFDYYSHFTSPIRRYPDVMVHRLLQYYLDNGASVNEEVYEAKCLHCSNMESLATNAERDSIKYMQVKYMQDHQDEEFLGVISGVTEWGIYVEIVSNKCEGMVRIRDIKDDYYTFDEKQYALVGATSNSVLQLGDEIYVKVKNADLVKKQLDFHFLRRAE</sequence>
<dbReference type="SUPFAM" id="SSF50249">
    <property type="entry name" value="Nucleic acid-binding proteins"/>
    <property type="match status" value="4"/>
</dbReference>
<dbReference type="SMART" id="SM00316">
    <property type="entry name" value="S1"/>
    <property type="match status" value="1"/>
</dbReference>
<evidence type="ECO:0000256" key="7">
    <source>
        <dbReference type="ARBA" id="ARBA00022884"/>
    </source>
</evidence>
<dbReference type="PROSITE" id="PS01175">
    <property type="entry name" value="RIBONUCLEASE_II"/>
    <property type="match status" value="1"/>
</dbReference>
<dbReference type="InterPro" id="IPR050180">
    <property type="entry name" value="RNR_Ribonuclease"/>
</dbReference>
<dbReference type="InterPro" id="IPR003029">
    <property type="entry name" value="S1_domain"/>
</dbReference>
<dbReference type="EMBL" id="JAMZNK010000072">
    <property type="protein sequence ID" value="MDA6072620.1"/>
    <property type="molecule type" value="Genomic_DNA"/>
</dbReference>
<reference evidence="10 11" key="1">
    <citation type="journal article" date="2023" name="Chemosphere">
        <title>Whole genome analysis of Flavobacterium aziz-sancarii sp. nov., isolated from Ardley Island (Antarctica), revealed a rich resistome and bioremediation potential.</title>
        <authorList>
            <person name="Otur C."/>
            <person name="Okay S."/>
            <person name="Kurt-Kizildogan A."/>
        </authorList>
    </citation>
    <scope>NUCLEOTIDE SEQUENCE [LARGE SCALE GENOMIC DNA]</scope>
    <source>
        <strain evidence="10 11">AC</strain>
    </source>
</reference>